<proteinExistence type="predicted"/>
<sequence length="76" mass="8104">ALQTYLTFTCQPTHALSALQASGFLSGEQDVSSEPGCGSGSVSVSGYDPRSDPTHQRVHHPSHSAFPCECLFSQHQ</sequence>
<reference evidence="2" key="1">
    <citation type="submission" date="2016-05" db="EMBL/GenBank/DDBJ databases">
        <authorList>
            <person name="Lavstsen T."/>
            <person name="Jespersen J.S."/>
        </authorList>
    </citation>
    <scope>NUCLEOTIDE SEQUENCE</scope>
    <source>
        <tissue evidence="2">Brain</tissue>
    </source>
</reference>
<gene>
    <name evidence="2" type="primary">CABZ01024770.1</name>
</gene>
<evidence type="ECO:0000313" key="2">
    <source>
        <dbReference type="EMBL" id="SBP14625.1"/>
    </source>
</evidence>
<protein>
    <submittedName>
        <fullName evidence="2">Uncharacterized protein</fullName>
    </submittedName>
</protein>
<name>A0A1A7X9R3_9TELE</name>
<reference evidence="2" key="2">
    <citation type="submission" date="2016-06" db="EMBL/GenBank/DDBJ databases">
        <title>The genome of a short-lived fish provides insights into sex chromosome evolution and the genetic control of aging.</title>
        <authorList>
            <person name="Reichwald K."/>
            <person name="Felder M."/>
            <person name="Petzold A."/>
            <person name="Koch P."/>
            <person name="Groth M."/>
            <person name="Platzer M."/>
        </authorList>
    </citation>
    <scope>NUCLEOTIDE SEQUENCE</scope>
    <source>
        <tissue evidence="2">Brain</tissue>
    </source>
</reference>
<dbReference type="AlphaFoldDB" id="A0A1A7X9R3"/>
<feature type="non-terminal residue" evidence="2">
    <location>
        <position position="1"/>
    </location>
</feature>
<evidence type="ECO:0000256" key="1">
    <source>
        <dbReference type="SAM" id="MobiDB-lite"/>
    </source>
</evidence>
<feature type="region of interest" description="Disordered" evidence="1">
    <location>
        <begin position="30"/>
        <end position="62"/>
    </location>
</feature>
<feature type="non-terminal residue" evidence="2">
    <location>
        <position position="76"/>
    </location>
</feature>
<feature type="compositionally biased region" description="Low complexity" evidence="1">
    <location>
        <begin position="32"/>
        <end position="46"/>
    </location>
</feature>
<accession>A0A1A7X9R3</accession>
<organism evidence="2">
    <name type="scientific">Iconisemion striatum</name>
    <dbReference type="NCBI Taxonomy" id="60296"/>
    <lineage>
        <taxon>Eukaryota</taxon>
        <taxon>Metazoa</taxon>
        <taxon>Chordata</taxon>
        <taxon>Craniata</taxon>
        <taxon>Vertebrata</taxon>
        <taxon>Euteleostomi</taxon>
        <taxon>Actinopterygii</taxon>
        <taxon>Neopterygii</taxon>
        <taxon>Teleostei</taxon>
        <taxon>Neoteleostei</taxon>
        <taxon>Acanthomorphata</taxon>
        <taxon>Ovalentaria</taxon>
        <taxon>Atherinomorphae</taxon>
        <taxon>Cyprinodontiformes</taxon>
        <taxon>Nothobranchiidae</taxon>
        <taxon>Iconisemion</taxon>
    </lineage>
</organism>
<dbReference type="EMBL" id="HADW01013225">
    <property type="protein sequence ID" value="SBP14625.1"/>
    <property type="molecule type" value="Transcribed_RNA"/>
</dbReference>